<feature type="compositionally biased region" description="Basic and acidic residues" evidence="5">
    <location>
        <begin position="828"/>
        <end position="839"/>
    </location>
</feature>
<proteinExistence type="predicted"/>
<evidence type="ECO:0000256" key="4">
    <source>
        <dbReference type="PROSITE-ProRule" id="PRU00320"/>
    </source>
</evidence>
<feature type="domain" description="BTB" evidence="6">
    <location>
        <begin position="39"/>
        <end position="104"/>
    </location>
</feature>
<feature type="compositionally biased region" description="Basic residues" evidence="5">
    <location>
        <begin position="513"/>
        <end position="525"/>
    </location>
</feature>
<dbReference type="Proteomes" id="UP000030765">
    <property type="component" value="Unassembled WGS sequence"/>
</dbReference>
<gene>
    <name evidence="8" type="ORF">ZHAS_00015902</name>
</gene>
<dbReference type="InterPro" id="IPR009057">
    <property type="entry name" value="Homeodomain-like_sf"/>
</dbReference>
<reference evidence="8 10" key="1">
    <citation type="journal article" date="2014" name="BMC Genomics">
        <title>Genome sequence of Anopheles sinensis provides insight into genetics basis of mosquito competence for malaria parasites.</title>
        <authorList>
            <person name="Zhou D."/>
            <person name="Zhang D."/>
            <person name="Ding G."/>
            <person name="Shi L."/>
            <person name="Hou Q."/>
            <person name="Ye Y."/>
            <person name="Xu Y."/>
            <person name="Zhou H."/>
            <person name="Xiong C."/>
            <person name="Li S."/>
            <person name="Yu J."/>
            <person name="Hong S."/>
            <person name="Yu X."/>
            <person name="Zou P."/>
            <person name="Chen C."/>
            <person name="Chang X."/>
            <person name="Wang W."/>
            <person name="Lv Y."/>
            <person name="Sun Y."/>
            <person name="Ma L."/>
            <person name="Shen B."/>
            <person name="Zhu C."/>
        </authorList>
    </citation>
    <scope>NUCLEOTIDE SEQUENCE [LARGE SCALE GENOMIC DNA]</scope>
</reference>
<dbReference type="PROSITE" id="PS50097">
    <property type="entry name" value="BTB"/>
    <property type="match status" value="1"/>
</dbReference>
<feature type="region of interest" description="Disordered" evidence="5">
    <location>
        <begin position="738"/>
        <end position="784"/>
    </location>
</feature>
<dbReference type="EMBL" id="ATLV01022594">
    <property type="status" value="NOT_ANNOTATED_CDS"/>
    <property type="molecule type" value="Genomic_DNA"/>
</dbReference>
<evidence type="ECO:0000259" key="7">
    <source>
        <dbReference type="PROSITE" id="PS50960"/>
    </source>
</evidence>
<dbReference type="GO" id="GO:0005634">
    <property type="term" value="C:nucleus"/>
    <property type="evidence" value="ECO:0007669"/>
    <property type="project" value="UniProtKB-SubCell"/>
</dbReference>
<dbReference type="CDD" id="cd18315">
    <property type="entry name" value="BTB_POZ_BAB-like"/>
    <property type="match status" value="1"/>
</dbReference>
<dbReference type="Pfam" id="PF00651">
    <property type="entry name" value="BTB"/>
    <property type="match status" value="1"/>
</dbReference>
<dbReference type="OrthoDB" id="10261408at2759"/>
<name>A0A084WC84_ANOSI</name>
<feature type="compositionally biased region" description="Polar residues" evidence="5">
    <location>
        <begin position="236"/>
        <end position="246"/>
    </location>
</feature>
<accession>A0A084WC84</accession>
<keyword evidence="3 4" id="KW-0539">Nucleus</keyword>
<feature type="compositionally biased region" description="Gly residues" evidence="5">
    <location>
        <begin position="750"/>
        <end position="761"/>
    </location>
</feature>
<dbReference type="InterPro" id="IPR007889">
    <property type="entry name" value="HTH_Psq"/>
</dbReference>
<feature type="region of interest" description="Disordered" evidence="5">
    <location>
        <begin position="629"/>
        <end position="649"/>
    </location>
</feature>
<dbReference type="GO" id="GO:0006357">
    <property type="term" value="P:regulation of transcription by RNA polymerase II"/>
    <property type="evidence" value="ECO:0007669"/>
    <property type="project" value="TreeGrafter"/>
</dbReference>
<dbReference type="SUPFAM" id="SSF54695">
    <property type="entry name" value="POZ domain"/>
    <property type="match status" value="1"/>
</dbReference>
<evidence type="ECO:0000313" key="8">
    <source>
        <dbReference type="EMBL" id="KFB47828.1"/>
    </source>
</evidence>
<protein>
    <submittedName>
        <fullName evidence="8">AGAP010355-PA-like protein</fullName>
    </submittedName>
</protein>
<feature type="compositionally biased region" description="Polar residues" evidence="5">
    <location>
        <begin position="314"/>
        <end position="331"/>
    </location>
</feature>
<evidence type="ECO:0000313" key="10">
    <source>
        <dbReference type="Proteomes" id="UP000030765"/>
    </source>
</evidence>
<feature type="region of interest" description="Disordered" evidence="5">
    <location>
        <begin position="207"/>
        <end position="286"/>
    </location>
</feature>
<dbReference type="VEuPathDB" id="VectorBase:ASIS004796"/>
<dbReference type="FunFam" id="1.10.10.60:FF:000019">
    <property type="entry name" value="Ligand-dependent corepressor isoform 1"/>
    <property type="match status" value="1"/>
</dbReference>
<evidence type="ECO:0000256" key="2">
    <source>
        <dbReference type="ARBA" id="ARBA00023125"/>
    </source>
</evidence>
<feature type="region of interest" description="Disordered" evidence="5">
    <location>
        <begin position="476"/>
        <end position="571"/>
    </location>
</feature>
<evidence type="ECO:0000256" key="5">
    <source>
        <dbReference type="SAM" id="MobiDB-lite"/>
    </source>
</evidence>
<sequence>MKEPFEIMPDQEHYSLRWNNHQNHILRAFDTLLQTKTLVDVTLVSAETSIRAHKVVLSACSPFFQRVFSETPCKHPVIVLKDFRGWVVQAIVDFMYRGEISVPQERLSVLIQAGESLQVRGLVDHPVAANTPTPAQSPEDFSLLDSSLISPTPPSPPSPNFRSNHQRSNVGQRHENSVLPATANLLSTSTPKLLMPPQVFADPSISLSNVDPCTSPMPRRKQARPRRRSGDCAPQDLSSKPSTPAPQSVHDDEDDDGDDEKDEDVDRELLDERPDDEDDIEELDDDDDDLKRILRRSQSVDEKLAAIASKEDLTQTASDSVKNMTSTTLSPSLIPVSDGPENLCTKNNSLSSTDATISANRCPEDRSEQQTRLSGGPNISTRGLLSLKDIRHLNRAALNRSLGSLSPPPSFSAFNSNLHTAMGFIHQHHHNDSKRVKLEDRDDERPLLHDDMEPPHFLDHMDLALGTHQHPLAHHLMQQHHHHLQNSSLQLRPPTADAGGTGNNTSSSSNNNSHHHPNHPHHHPQHVGGPKGSGSGGGPKDFLHSPTLNFPPFFNHSEGPPRPPHSPLPFPHMSSVSSLTLTPPHMFGLDSPLGLFPPGMDPGKIYSPLMEMSDPRSMHHDGPPFLKKKMNRPKGQHSAPRGGPPRSWTNAELTEALQHVWNKKMTTSQASRIFGIPYNSLLMYVRGKYGKSLKLEQLRKDCISGPPIELLQMGVGNNNNKDKKEAKDNELHHLHAASGAGQEGNSGQNCGNGGGGGGGGHSSSDLRGPRSASSEPELLSSPNPLFNPFPGGFYPDFPGGFPGLPLSMLNLLPPERHQPHSLPMGVEEDCKSDRSKQSMDDDFPQPLALNRPSSDQLTDSRREIYQQNGQD</sequence>
<dbReference type="SMART" id="SM00225">
    <property type="entry name" value="BTB"/>
    <property type="match status" value="1"/>
</dbReference>
<feature type="compositionally biased region" description="Low complexity" evidence="5">
    <location>
        <begin position="773"/>
        <end position="784"/>
    </location>
</feature>
<evidence type="ECO:0000256" key="3">
    <source>
        <dbReference type="ARBA" id="ARBA00023242"/>
    </source>
</evidence>
<feature type="DNA-binding region" description="H-T-H motif" evidence="4">
    <location>
        <begin position="667"/>
        <end position="687"/>
    </location>
</feature>
<feature type="region of interest" description="Disordered" evidence="5">
    <location>
        <begin position="355"/>
        <end position="380"/>
    </location>
</feature>
<dbReference type="AlphaFoldDB" id="A0A084WC84"/>
<feature type="region of interest" description="Disordered" evidence="5">
    <location>
        <begin position="128"/>
        <end position="175"/>
    </location>
</feature>
<evidence type="ECO:0000256" key="1">
    <source>
        <dbReference type="ARBA" id="ARBA00004123"/>
    </source>
</evidence>
<dbReference type="OMA" id="HDFALNK"/>
<feature type="compositionally biased region" description="Low complexity" evidence="5">
    <location>
        <begin position="503"/>
        <end position="512"/>
    </location>
</feature>
<dbReference type="InterPro" id="IPR011333">
    <property type="entry name" value="SKP1/BTB/POZ_sf"/>
</dbReference>
<feature type="compositionally biased region" description="Pro residues" evidence="5">
    <location>
        <begin position="560"/>
        <end position="570"/>
    </location>
</feature>
<dbReference type="VEuPathDB" id="VectorBase:ASIS016478"/>
<feature type="domain" description="HTH psq-type" evidence="7">
    <location>
        <begin position="639"/>
        <end position="691"/>
    </location>
</feature>
<feature type="compositionally biased region" description="Polar residues" evidence="5">
    <location>
        <begin position="160"/>
        <end position="171"/>
    </location>
</feature>
<dbReference type="PROSITE" id="PS50960">
    <property type="entry name" value="HTH_PSQ"/>
    <property type="match status" value="1"/>
</dbReference>
<dbReference type="PANTHER" id="PTHR23110:SF101">
    <property type="entry name" value="PROTEIN JIM LOVELL"/>
    <property type="match status" value="1"/>
</dbReference>
<dbReference type="Gene3D" id="1.10.10.60">
    <property type="entry name" value="Homeodomain-like"/>
    <property type="match status" value="1"/>
</dbReference>
<feature type="compositionally biased region" description="Basic residues" evidence="5">
    <location>
        <begin position="218"/>
        <end position="227"/>
    </location>
</feature>
<organism evidence="8">
    <name type="scientific">Anopheles sinensis</name>
    <name type="common">Mosquito</name>
    <dbReference type="NCBI Taxonomy" id="74873"/>
    <lineage>
        <taxon>Eukaryota</taxon>
        <taxon>Metazoa</taxon>
        <taxon>Ecdysozoa</taxon>
        <taxon>Arthropoda</taxon>
        <taxon>Hexapoda</taxon>
        <taxon>Insecta</taxon>
        <taxon>Pterygota</taxon>
        <taxon>Neoptera</taxon>
        <taxon>Endopterygota</taxon>
        <taxon>Diptera</taxon>
        <taxon>Nematocera</taxon>
        <taxon>Culicoidea</taxon>
        <taxon>Culicidae</taxon>
        <taxon>Anophelinae</taxon>
        <taxon>Anopheles</taxon>
    </lineage>
</organism>
<feature type="region of interest" description="Disordered" evidence="5">
    <location>
        <begin position="312"/>
        <end position="334"/>
    </location>
</feature>
<dbReference type="EnsemblMetazoa" id="ASIC015902-RA">
    <property type="protein sequence ID" value="ASIC015902-PA"/>
    <property type="gene ID" value="ASIC015902"/>
</dbReference>
<feature type="region of interest" description="Disordered" evidence="5">
    <location>
        <begin position="815"/>
        <end position="871"/>
    </location>
</feature>
<feature type="compositionally biased region" description="Acidic residues" evidence="5">
    <location>
        <begin position="251"/>
        <end position="266"/>
    </location>
</feature>
<dbReference type="Pfam" id="PF05225">
    <property type="entry name" value="HTH_psq"/>
    <property type="match status" value="1"/>
</dbReference>
<dbReference type="Gene3D" id="3.30.710.10">
    <property type="entry name" value="Potassium Channel Kv1.1, Chain A"/>
    <property type="match status" value="1"/>
</dbReference>
<feature type="compositionally biased region" description="Gly residues" evidence="5">
    <location>
        <begin position="529"/>
        <end position="539"/>
    </location>
</feature>
<evidence type="ECO:0000259" key="6">
    <source>
        <dbReference type="PROSITE" id="PS50097"/>
    </source>
</evidence>
<feature type="compositionally biased region" description="Acidic residues" evidence="5">
    <location>
        <begin position="273"/>
        <end position="286"/>
    </location>
</feature>
<comment type="subcellular location">
    <subcellularLocation>
        <location evidence="1 4">Nucleus</location>
    </subcellularLocation>
</comment>
<feature type="compositionally biased region" description="Polar residues" evidence="5">
    <location>
        <begin position="370"/>
        <end position="380"/>
    </location>
</feature>
<dbReference type="InterPro" id="IPR051095">
    <property type="entry name" value="Dros_DevTransReg"/>
</dbReference>
<dbReference type="GO" id="GO:0003677">
    <property type="term" value="F:DNA binding"/>
    <property type="evidence" value="ECO:0007669"/>
    <property type="project" value="UniProtKB-UniRule"/>
</dbReference>
<dbReference type="STRING" id="74873.A0A084WC84"/>
<dbReference type="EMBL" id="KE525334">
    <property type="protein sequence ID" value="KFB47828.1"/>
    <property type="molecule type" value="Genomic_DNA"/>
</dbReference>
<dbReference type="InterPro" id="IPR000210">
    <property type="entry name" value="BTB/POZ_dom"/>
</dbReference>
<evidence type="ECO:0000313" key="9">
    <source>
        <dbReference type="EnsemblMetazoa" id="ASIC015902-PA"/>
    </source>
</evidence>
<dbReference type="PANTHER" id="PTHR23110">
    <property type="entry name" value="BTB DOMAIN TRANSCRIPTION FACTOR"/>
    <property type="match status" value="1"/>
</dbReference>
<keyword evidence="2 4" id="KW-0238">DNA-binding</keyword>
<dbReference type="SUPFAM" id="SSF46689">
    <property type="entry name" value="Homeodomain-like"/>
    <property type="match status" value="1"/>
</dbReference>
<dbReference type="VEuPathDB" id="VectorBase:ASIC015902"/>
<keyword evidence="10" id="KW-1185">Reference proteome</keyword>
<reference evidence="9" key="2">
    <citation type="submission" date="2020-05" db="UniProtKB">
        <authorList>
            <consortium name="EnsemblMetazoa"/>
        </authorList>
    </citation>
    <scope>IDENTIFICATION</scope>
</reference>